<geneLocation type="plasmid" evidence="2 3">
    <name>pOC5aB</name>
</geneLocation>
<dbReference type="Proteomes" id="UP000663901">
    <property type="component" value="Plasmid pOC5aB"/>
</dbReference>
<dbReference type="RefSeq" id="WP_145033569.1">
    <property type="nucleotide sequence ID" value="NZ_CP059085.1"/>
</dbReference>
<keyword evidence="2" id="KW-0614">Plasmid</keyword>
<evidence type="ECO:0000313" key="1">
    <source>
        <dbReference type="EMBL" id="MCW0345871.1"/>
    </source>
</evidence>
<name>A0A8A4K9J2_PANAN</name>
<organism evidence="2 3">
    <name type="scientific">Pantoea ananas</name>
    <name type="common">Erwinia uredovora</name>
    <dbReference type="NCBI Taxonomy" id="553"/>
    <lineage>
        <taxon>Bacteria</taxon>
        <taxon>Pseudomonadati</taxon>
        <taxon>Pseudomonadota</taxon>
        <taxon>Gammaproteobacteria</taxon>
        <taxon>Enterobacterales</taxon>
        <taxon>Erwiniaceae</taxon>
        <taxon>Pantoea</taxon>
    </lineage>
</organism>
<reference evidence="2" key="1">
    <citation type="submission" date="2020-07" db="EMBL/GenBank/DDBJ databases">
        <title>Genome Sequences for Panteoa spp. that cause Center Rot in Onions.</title>
        <authorList>
            <person name="Asselin J.A."/>
            <person name="Helmann T."/>
            <person name="Beer S."/>
            <person name="Stodghill P."/>
        </authorList>
    </citation>
    <scope>NUCLEOTIDE SEQUENCE</scope>
    <source>
        <strain evidence="2">OC5a</strain>
        <plasmid evidence="2">pOC5aB</plasmid>
    </source>
</reference>
<dbReference type="EMBL" id="CP059085">
    <property type="protein sequence ID" value="QTC48518.1"/>
    <property type="molecule type" value="Genomic_DNA"/>
</dbReference>
<dbReference type="AlphaFoldDB" id="A0A8A4K9J2"/>
<protein>
    <submittedName>
        <fullName evidence="2">DUF1380 family protein</fullName>
    </submittedName>
</protein>
<dbReference type="EMBL" id="JANFVX010000020">
    <property type="protein sequence ID" value="MCW0345871.1"/>
    <property type="molecule type" value="Genomic_DNA"/>
</dbReference>
<evidence type="ECO:0000313" key="2">
    <source>
        <dbReference type="EMBL" id="QTC48518.1"/>
    </source>
</evidence>
<evidence type="ECO:0000313" key="3">
    <source>
        <dbReference type="Proteomes" id="UP000663901"/>
    </source>
</evidence>
<dbReference type="Proteomes" id="UP001208888">
    <property type="component" value="Unassembled WGS sequence"/>
</dbReference>
<sequence length="127" mass="14207">MHGTVNEVCAWLLENYIPGCVLTVLVWTVEDVEVCSEDMGITEQEAVEVLRRISQDENYIAHGINRQTVWEHLSNIRAMHQVREVSLDARSLQTLTEAAGRLVQTGGEDDPDPILQAVAQARVALNR</sequence>
<reference evidence="1" key="2">
    <citation type="submission" date="2022-06" db="EMBL/GenBank/DDBJ databases">
        <title>Dynamics of rice microbiomes reveals core vertical transmitted seed endophytes.</title>
        <authorList>
            <person name="Liao K."/>
            <person name="Zhang X."/>
        </authorList>
    </citation>
    <scope>NUCLEOTIDE SEQUENCE</scope>
    <source>
        <strain evidence="1">JT1-17</strain>
    </source>
</reference>
<accession>A0A8A4K9J2</accession>
<proteinExistence type="predicted"/>
<gene>
    <name evidence="2" type="ORF">H0Z12_22315</name>
    <name evidence="1" type="ORF">NB703_003964</name>
</gene>